<evidence type="ECO:0000256" key="1">
    <source>
        <dbReference type="ARBA" id="ARBA00023157"/>
    </source>
</evidence>
<evidence type="ECO:0000313" key="6">
    <source>
        <dbReference type="RefSeq" id="XP_005111410.3"/>
    </source>
</evidence>
<dbReference type="PROSITE" id="PS51117">
    <property type="entry name" value="LAMININ_NTER"/>
    <property type="match status" value="1"/>
</dbReference>
<evidence type="ECO:0000256" key="2">
    <source>
        <dbReference type="ARBA" id="ARBA00023292"/>
    </source>
</evidence>
<gene>
    <name evidence="6" type="primary">LOC101857689</name>
</gene>
<organism evidence="5 6">
    <name type="scientific">Aplysia californica</name>
    <name type="common">California sea hare</name>
    <dbReference type="NCBI Taxonomy" id="6500"/>
    <lineage>
        <taxon>Eukaryota</taxon>
        <taxon>Metazoa</taxon>
        <taxon>Spiralia</taxon>
        <taxon>Lophotrochozoa</taxon>
        <taxon>Mollusca</taxon>
        <taxon>Gastropoda</taxon>
        <taxon>Heterobranchia</taxon>
        <taxon>Euthyneura</taxon>
        <taxon>Tectipleura</taxon>
        <taxon>Aplysiida</taxon>
        <taxon>Aplysioidea</taxon>
        <taxon>Aplysiidae</taxon>
        <taxon>Aplysia</taxon>
    </lineage>
</organism>
<keyword evidence="2" id="KW-0424">Laminin EGF-like domain</keyword>
<dbReference type="PANTHER" id="PTHR10574:SF435">
    <property type="entry name" value="LAMININ SUBUNIT GAMMA-1"/>
    <property type="match status" value="1"/>
</dbReference>
<accession>A0ABM0K8M0</accession>
<sequence length="127" mass="14328">MGLFLLALCAGLQVIVAQTQSEASVPCYDELNRPQRCQPPFVNAAYGKLVDATNTCGVTSETEYCLQTGVTGARKYCYSCYDRDAGRRHPPSYLTDFNNNYNWTWWQSETMLEGIQYPTVVNLTLHL</sequence>
<evidence type="ECO:0000259" key="4">
    <source>
        <dbReference type="PROSITE" id="PS51117"/>
    </source>
</evidence>
<dbReference type="Proteomes" id="UP000694888">
    <property type="component" value="Unplaced"/>
</dbReference>
<keyword evidence="1" id="KW-1015">Disulfide bond</keyword>
<evidence type="ECO:0000313" key="5">
    <source>
        <dbReference type="Proteomes" id="UP000694888"/>
    </source>
</evidence>
<feature type="domain" description="Laminin N-terminal" evidence="4">
    <location>
        <begin position="33"/>
        <end position="127"/>
    </location>
</feature>
<dbReference type="InterPro" id="IPR008211">
    <property type="entry name" value="Laminin_N"/>
</dbReference>
<dbReference type="RefSeq" id="XP_005111410.3">
    <property type="nucleotide sequence ID" value="XM_005111353.3"/>
</dbReference>
<dbReference type="SMART" id="SM00136">
    <property type="entry name" value="LamNT"/>
    <property type="match status" value="1"/>
</dbReference>
<keyword evidence="5" id="KW-1185">Reference proteome</keyword>
<reference evidence="6" key="1">
    <citation type="submission" date="2025-08" db="UniProtKB">
        <authorList>
            <consortium name="RefSeq"/>
        </authorList>
    </citation>
    <scope>IDENTIFICATION</scope>
</reference>
<proteinExistence type="predicted"/>
<dbReference type="PANTHER" id="PTHR10574">
    <property type="entry name" value="NETRIN/LAMININ-RELATED"/>
    <property type="match status" value="1"/>
</dbReference>
<feature type="signal peptide" evidence="3">
    <location>
        <begin position="1"/>
        <end position="17"/>
    </location>
</feature>
<dbReference type="Pfam" id="PF00055">
    <property type="entry name" value="Laminin_N"/>
    <property type="match status" value="1"/>
</dbReference>
<dbReference type="InterPro" id="IPR050440">
    <property type="entry name" value="Laminin/Netrin_ECM"/>
</dbReference>
<dbReference type="Gene3D" id="2.60.120.260">
    <property type="entry name" value="Galactose-binding domain-like"/>
    <property type="match status" value="1"/>
</dbReference>
<feature type="chain" id="PRO_5046529774" evidence="3">
    <location>
        <begin position="18"/>
        <end position="127"/>
    </location>
</feature>
<protein>
    <submittedName>
        <fullName evidence="6">Laminin subunit gamma-1</fullName>
    </submittedName>
</protein>
<keyword evidence="3" id="KW-0732">Signal</keyword>
<dbReference type="GeneID" id="101857689"/>
<evidence type="ECO:0000256" key="3">
    <source>
        <dbReference type="SAM" id="SignalP"/>
    </source>
</evidence>
<feature type="non-terminal residue" evidence="6">
    <location>
        <position position="127"/>
    </location>
</feature>
<name>A0ABM0K8M0_APLCA</name>